<proteinExistence type="inferred from homology"/>
<gene>
    <name evidence="4" type="ORF">SCHPADRAFT_828801</name>
</gene>
<dbReference type="SUPFAM" id="SSF53474">
    <property type="entry name" value="alpha/beta-Hydrolases"/>
    <property type="match status" value="1"/>
</dbReference>
<dbReference type="InterPro" id="IPR029058">
    <property type="entry name" value="AB_hydrolase_fold"/>
</dbReference>
<feature type="domain" description="AB hydrolase-1" evidence="3">
    <location>
        <begin position="30"/>
        <end position="311"/>
    </location>
</feature>
<dbReference type="OrthoDB" id="408373at2759"/>
<comment type="similarity">
    <text evidence="2">Belongs to the AB hydrolase superfamily. Epoxide hydrolase family.</text>
</comment>
<dbReference type="STRING" id="27342.A0A0H2RLP5"/>
<sequence>MDPSLSKNFKTSRGLNYHYYFSPAQDGKVTLFFAHGFPSNADSWHKQASFFRNLGYGVLVPDLLGYGGTDKPMDTESYRFKLMVVDMTEIFDHEKVEKLIAIGHDWGVGLVSRQANYYHDDARYVAFAFFAVAYQPPSPDFDIGAVNAMTQQLLGYETFGYWNFFAKDEDAAKIIQEHLESFYSLGFAADPTLWKDHFAPTGALKKWLLEDKKVDEIDEWAKDPQEFKLQTGHIEKNGVAAAFNWYKGFVDKVQMKDDAEIPKEKYVITKPTFFGAALKDVICLATLGKQIHTQLCPNTTVVDFETGHWVQNALPDKVNEELLKWVKSVAS</sequence>
<dbReference type="GO" id="GO:0016787">
    <property type="term" value="F:hydrolase activity"/>
    <property type="evidence" value="ECO:0007669"/>
    <property type="project" value="UniProtKB-KW"/>
</dbReference>
<keyword evidence="5" id="KW-1185">Reference proteome</keyword>
<accession>A0A0H2RLP5</accession>
<dbReference type="Gene3D" id="3.40.50.1820">
    <property type="entry name" value="alpha/beta hydrolase"/>
    <property type="match status" value="1"/>
</dbReference>
<protein>
    <submittedName>
        <fullName evidence="4">Alpha/beta-hydrolase</fullName>
    </submittedName>
</protein>
<dbReference type="EMBL" id="KQ085969">
    <property type="protein sequence ID" value="KLO12890.1"/>
    <property type="molecule type" value="Genomic_DNA"/>
</dbReference>
<dbReference type="InParanoid" id="A0A0H2RLP5"/>
<evidence type="ECO:0000256" key="1">
    <source>
        <dbReference type="ARBA" id="ARBA00022801"/>
    </source>
</evidence>
<reference evidence="4 5" key="1">
    <citation type="submission" date="2015-04" db="EMBL/GenBank/DDBJ databases">
        <title>Complete genome sequence of Schizopora paradoxa KUC8140, a cosmopolitan wood degrader in East Asia.</title>
        <authorList>
            <consortium name="DOE Joint Genome Institute"/>
            <person name="Min B."/>
            <person name="Park H."/>
            <person name="Jang Y."/>
            <person name="Kim J.-J."/>
            <person name="Kim K.H."/>
            <person name="Pangilinan J."/>
            <person name="Lipzen A."/>
            <person name="Riley R."/>
            <person name="Grigoriev I.V."/>
            <person name="Spatafora J.W."/>
            <person name="Choi I.-G."/>
        </authorList>
    </citation>
    <scope>NUCLEOTIDE SEQUENCE [LARGE SCALE GENOMIC DNA]</scope>
    <source>
        <strain evidence="4 5">KUC8140</strain>
    </source>
</reference>
<evidence type="ECO:0000259" key="3">
    <source>
        <dbReference type="Pfam" id="PF00561"/>
    </source>
</evidence>
<organism evidence="4 5">
    <name type="scientific">Schizopora paradoxa</name>
    <dbReference type="NCBI Taxonomy" id="27342"/>
    <lineage>
        <taxon>Eukaryota</taxon>
        <taxon>Fungi</taxon>
        <taxon>Dikarya</taxon>
        <taxon>Basidiomycota</taxon>
        <taxon>Agaricomycotina</taxon>
        <taxon>Agaricomycetes</taxon>
        <taxon>Hymenochaetales</taxon>
        <taxon>Schizoporaceae</taxon>
        <taxon>Schizopora</taxon>
    </lineage>
</organism>
<keyword evidence="1 4" id="KW-0378">Hydrolase</keyword>
<dbReference type="Pfam" id="PF00561">
    <property type="entry name" value="Abhydrolase_1"/>
    <property type="match status" value="1"/>
</dbReference>
<dbReference type="InterPro" id="IPR000639">
    <property type="entry name" value="Epox_hydrolase-like"/>
</dbReference>
<dbReference type="PANTHER" id="PTHR43329">
    <property type="entry name" value="EPOXIDE HYDROLASE"/>
    <property type="match status" value="1"/>
</dbReference>
<name>A0A0H2RLP5_9AGAM</name>
<evidence type="ECO:0000256" key="2">
    <source>
        <dbReference type="ARBA" id="ARBA00038334"/>
    </source>
</evidence>
<dbReference type="PRINTS" id="PR00412">
    <property type="entry name" value="EPOXHYDRLASE"/>
</dbReference>
<dbReference type="Proteomes" id="UP000053477">
    <property type="component" value="Unassembled WGS sequence"/>
</dbReference>
<dbReference type="AlphaFoldDB" id="A0A0H2RLP5"/>
<evidence type="ECO:0000313" key="4">
    <source>
        <dbReference type="EMBL" id="KLO12890.1"/>
    </source>
</evidence>
<dbReference type="InterPro" id="IPR000073">
    <property type="entry name" value="AB_hydrolase_1"/>
</dbReference>
<evidence type="ECO:0000313" key="5">
    <source>
        <dbReference type="Proteomes" id="UP000053477"/>
    </source>
</evidence>